<reference evidence="1 2" key="1">
    <citation type="submission" date="2018-10" db="EMBL/GenBank/DDBJ databases">
        <title>Phylogenomics of Brevibacillus.</title>
        <authorList>
            <person name="Dunlap C."/>
        </authorList>
    </citation>
    <scope>NUCLEOTIDE SEQUENCE [LARGE SCALE GENOMIC DNA]</scope>
    <source>
        <strain evidence="1 2">JCM 15716</strain>
    </source>
</reference>
<organism evidence="1 2">
    <name type="scientific">Brevibacillus fluminis</name>
    <dbReference type="NCBI Taxonomy" id="511487"/>
    <lineage>
        <taxon>Bacteria</taxon>
        <taxon>Bacillati</taxon>
        <taxon>Bacillota</taxon>
        <taxon>Bacilli</taxon>
        <taxon>Bacillales</taxon>
        <taxon>Paenibacillaceae</taxon>
        <taxon>Brevibacillus</taxon>
    </lineage>
</organism>
<protein>
    <submittedName>
        <fullName evidence="1">DUF309 domain-containing protein</fullName>
    </submittedName>
</protein>
<dbReference type="RefSeq" id="WP_122917044.1">
    <property type="nucleotide sequence ID" value="NZ_RHHQ01000006.1"/>
</dbReference>
<dbReference type="InterPro" id="IPR005500">
    <property type="entry name" value="DUF309"/>
</dbReference>
<accession>A0A3M8DSY0</accession>
<dbReference type="Proteomes" id="UP000271031">
    <property type="component" value="Unassembled WGS sequence"/>
</dbReference>
<evidence type="ECO:0000313" key="2">
    <source>
        <dbReference type="Proteomes" id="UP000271031"/>
    </source>
</evidence>
<gene>
    <name evidence="1" type="ORF">EDM56_06305</name>
</gene>
<dbReference type="SUPFAM" id="SSF140663">
    <property type="entry name" value="TTHA0068-like"/>
    <property type="match status" value="1"/>
</dbReference>
<name>A0A3M8DSY0_9BACL</name>
<dbReference type="AlphaFoldDB" id="A0A3M8DSY0"/>
<comment type="caution">
    <text evidence="1">The sequence shown here is derived from an EMBL/GenBank/DDBJ whole genome shotgun (WGS) entry which is preliminary data.</text>
</comment>
<sequence>MYPNAYVDYLIHFHTDRDYFECHEILEEYWKSLPDRGKHSTWVGLIQIAVSLYHQRRNNFSGARKMLASAYDILQANPDTLQQLGLASDELLKRLEERLAALDSQQVYHSIDLPIADPALLAHCQKFCDERGLVFGSPSDLGNAYICNKHTVRDRRDVIDKRKEELDRKTAERLKRSTS</sequence>
<dbReference type="OrthoDB" id="165483at2"/>
<dbReference type="Pfam" id="PF03745">
    <property type="entry name" value="DUF309"/>
    <property type="match status" value="1"/>
</dbReference>
<proteinExistence type="predicted"/>
<dbReference type="Gene3D" id="1.10.3450.10">
    <property type="entry name" value="TTHA0068-like"/>
    <property type="match status" value="1"/>
</dbReference>
<dbReference type="PANTHER" id="PTHR34796">
    <property type="entry name" value="EXPRESSED PROTEIN"/>
    <property type="match status" value="1"/>
</dbReference>
<dbReference type="EMBL" id="RHHQ01000006">
    <property type="protein sequence ID" value="RNB91192.1"/>
    <property type="molecule type" value="Genomic_DNA"/>
</dbReference>
<keyword evidence="2" id="KW-1185">Reference proteome</keyword>
<evidence type="ECO:0000313" key="1">
    <source>
        <dbReference type="EMBL" id="RNB91192.1"/>
    </source>
</evidence>
<dbReference type="InterPro" id="IPR023203">
    <property type="entry name" value="TTHA0068_sf"/>
</dbReference>
<dbReference type="PANTHER" id="PTHR34796:SF1">
    <property type="entry name" value="EXPRESSED PROTEIN"/>
    <property type="match status" value="1"/>
</dbReference>